<reference evidence="2 3" key="1">
    <citation type="submission" date="2019-08" db="EMBL/GenBank/DDBJ databases">
        <title>In-depth cultivation of the pig gut microbiome towards novel bacterial diversity and tailored functional studies.</title>
        <authorList>
            <person name="Wylensek D."/>
            <person name="Hitch T.C.A."/>
            <person name="Clavel T."/>
        </authorList>
    </citation>
    <scope>NUCLEOTIDE SEQUENCE [LARGE SCALE GENOMIC DNA]</scope>
    <source>
        <strain evidence="2 3">WCA-MUC-591-APC-4B</strain>
    </source>
</reference>
<dbReference type="SUPFAM" id="SSF56112">
    <property type="entry name" value="Protein kinase-like (PK-like)"/>
    <property type="match status" value="1"/>
</dbReference>
<dbReference type="Pfam" id="PF01636">
    <property type="entry name" value="APH"/>
    <property type="match status" value="1"/>
</dbReference>
<evidence type="ECO:0000313" key="2">
    <source>
        <dbReference type="EMBL" id="MST70957.1"/>
    </source>
</evidence>
<proteinExistence type="predicted"/>
<keyword evidence="2" id="KW-0808">Transferase</keyword>
<dbReference type="InterPro" id="IPR011009">
    <property type="entry name" value="Kinase-like_dom_sf"/>
</dbReference>
<feature type="domain" description="Aminoglycoside phosphotransferase" evidence="1">
    <location>
        <begin position="35"/>
        <end position="247"/>
    </location>
</feature>
<evidence type="ECO:0000313" key="3">
    <source>
        <dbReference type="Proteomes" id="UP000469424"/>
    </source>
</evidence>
<dbReference type="Gene3D" id="3.90.1200.10">
    <property type="match status" value="1"/>
</dbReference>
<keyword evidence="3" id="KW-1185">Reference proteome</keyword>
<dbReference type="AlphaFoldDB" id="A0A6N7X5V3"/>
<accession>A0A6N7X5V3</accession>
<dbReference type="EMBL" id="VUNA01000011">
    <property type="protein sequence ID" value="MST70957.1"/>
    <property type="molecule type" value="Genomic_DNA"/>
</dbReference>
<organism evidence="2 3">
    <name type="scientific">Mogibacterium kristiansenii</name>
    <dbReference type="NCBI Taxonomy" id="2606708"/>
    <lineage>
        <taxon>Bacteria</taxon>
        <taxon>Bacillati</taxon>
        <taxon>Bacillota</taxon>
        <taxon>Clostridia</taxon>
        <taxon>Peptostreptococcales</taxon>
        <taxon>Anaerovoracaceae</taxon>
        <taxon>Mogibacterium</taxon>
    </lineage>
</organism>
<dbReference type="GO" id="GO:0016740">
    <property type="term" value="F:transferase activity"/>
    <property type="evidence" value="ECO:0007669"/>
    <property type="project" value="UniProtKB-KW"/>
</dbReference>
<evidence type="ECO:0000259" key="1">
    <source>
        <dbReference type="Pfam" id="PF01636"/>
    </source>
</evidence>
<gene>
    <name evidence="2" type="ORF">FYJ65_06370</name>
</gene>
<comment type="caution">
    <text evidence="2">The sequence shown here is derived from an EMBL/GenBank/DDBJ whole genome shotgun (WGS) entry which is preliminary data.</text>
</comment>
<dbReference type="InterPro" id="IPR002575">
    <property type="entry name" value="Aminoglycoside_PTrfase"/>
</dbReference>
<protein>
    <submittedName>
        <fullName evidence="2">Aminoglycoside phosphotransferase family protein</fullName>
    </submittedName>
</protein>
<dbReference type="Proteomes" id="UP000469424">
    <property type="component" value="Unassembled WGS sequence"/>
</dbReference>
<sequence length="340" mass="38950">MTIDTIPGLRALTLSPDYRNALKLPEEPAEEYEMLAQGEYNINFRFRHPVTGEQLVLRVNSESQMHLENQIEYEGNALKLLENSGRTPILKYIYPGDEQLTRGALVMSFLPGRALDYSRASELKETAKCLAEIHSIPVDATCGLIEPEAPIRAILEECEVMFATYWNSELGAPDVKNRIRRLLDEGWKRIQDGGDYTGYKCCVNTELNNTNFLVEEETGTVRLVDWEKPLYSDPAQDLGHFLAPTTTFWKTDVIFENETIEKFIDTYIESVGNRYDTIGLRARTMEFIVITCLRGLTWCAMAWVQYRQNGKGLTNESTRIKLDAYLTDEFLRRIEAIYGI</sequence>
<name>A0A6N7X5V3_9FIRM</name>